<evidence type="ECO:0000313" key="2">
    <source>
        <dbReference type="Proteomes" id="UP000611723"/>
    </source>
</evidence>
<sequence length="120" mass="13549">MPLNEDTIKVELKNFLAREKGKIGALGANALTNSFVIQENLITLQLTNPVEVDAIETIKADLVTYLRGVFKRELLQINYEVNAQNAIERPYTPKEKFDSMVKKNPILGKLKDKLGLDTDF</sequence>
<reference evidence="1" key="1">
    <citation type="submission" date="2021-01" db="EMBL/GenBank/DDBJ databases">
        <title>Marivirga aurantiaca sp. nov., isolated from intertidal surface sediments.</title>
        <authorList>
            <person name="Zhang M."/>
        </authorList>
    </citation>
    <scope>NUCLEOTIDE SEQUENCE</scope>
    <source>
        <strain evidence="1">S37H4</strain>
    </source>
</reference>
<proteinExistence type="predicted"/>
<dbReference type="Proteomes" id="UP000611723">
    <property type="component" value="Unassembled WGS sequence"/>
</dbReference>
<comment type="caution">
    <text evidence="1">The sequence shown here is derived from an EMBL/GenBank/DDBJ whole genome shotgun (WGS) entry which is preliminary data.</text>
</comment>
<gene>
    <name evidence="1" type="ORF">JKA74_00375</name>
</gene>
<evidence type="ECO:0008006" key="3">
    <source>
        <dbReference type="Google" id="ProtNLM"/>
    </source>
</evidence>
<dbReference type="RefSeq" id="WP_201429166.1">
    <property type="nucleotide sequence ID" value="NZ_JAEQBW010000001.1"/>
</dbReference>
<dbReference type="AlphaFoldDB" id="A0A935C4T5"/>
<organism evidence="1 2">
    <name type="scientific">Marivirga aurantiaca</name>
    <dbReference type="NCBI Taxonomy" id="2802615"/>
    <lineage>
        <taxon>Bacteria</taxon>
        <taxon>Pseudomonadati</taxon>
        <taxon>Bacteroidota</taxon>
        <taxon>Cytophagia</taxon>
        <taxon>Cytophagales</taxon>
        <taxon>Marivirgaceae</taxon>
        <taxon>Marivirga</taxon>
    </lineage>
</organism>
<name>A0A935C4T5_9BACT</name>
<dbReference type="EMBL" id="JAEQBW010000001">
    <property type="protein sequence ID" value="MBK6263471.1"/>
    <property type="molecule type" value="Genomic_DNA"/>
</dbReference>
<evidence type="ECO:0000313" key="1">
    <source>
        <dbReference type="EMBL" id="MBK6263471.1"/>
    </source>
</evidence>
<keyword evidence="2" id="KW-1185">Reference proteome</keyword>
<protein>
    <recommendedName>
        <fullName evidence="3">DNA polymerase III subunit gamma/tau</fullName>
    </recommendedName>
</protein>
<accession>A0A935C4T5</accession>